<protein>
    <submittedName>
        <fullName evidence="1">DUF2958 domain-containing protein</fullName>
    </submittedName>
</protein>
<reference evidence="1 2" key="1">
    <citation type="submission" date="2018-07" db="EMBL/GenBank/DDBJ databases">
        <title>Genome analysis of Larkinella rosea.</title>
        <authorList>
            <person name="Zhou Z."/>
            <person name="Wang G."/>
        </authorList>
    </citation>
    <scope>NUCLEOTIDE SEQUENCE [LARGE SCALE GENOMIC DNA]</scope>
    <source>
        <strain evidence="2">zzj9</strain>
    </source>
</reference>
<sequence>MKLFTQSQYRQLLKNGDPILRGKDHFPVVKLFTPDANATWLITEIDPYAPDTAFGLCDLGLDAPELGYINLFELTTLGGYLRLPVERDRCFTATHPISVYAQAARMAWAITEESAALQLAEAILKAE</sequence>
<dbReference type="OrthoDB" id="1070337at2"/>
<dbReference type="Proteomes" id="UP000253383">
    <property type="component" value="Unassembled WGS sequence"/>
</dbReference>
<gene>
    <name evidence="1" type="ORF">DUE52_20705</name>
</gene>
<dbReference type="EMBL" id="QOWE01000018">
    <property type="protein sequence ID" value="RCR67529.1"/>
    <property type="molecule type" value="Genomic_DNA"/>
</dbReference>
<organism evidence="1 2">
    <name type="scientific">Larkinella punicea</name>
    <dbReference type="NCBI Taxonomy" id="2315727"/>
    <lineage>
        <taxon>Bacteria</taxon>
        <taxon>Pseudomonadati</taxon>
        <taxon>Bacteroidota</taxon>
        <taxon>Cytophagia</taxon>
        <taxon>Cytophagales</taxon>
        <taxon>Spirosomataceae</taxon>
        <taxon>Larkinella</taxon>
    </lineage>
</organism>
<evidence type="ECO:0000313" key="1">
    <source>
        <dbReference type="EMBL" id="RCR67529.1"/>
    </source>
</evidence>
<name>A0A368JIP6_9BACT</name>
<proteinExistence type="predicted"/>
<keyword evidence="2" id="KW-1185">Reference proteome</keyword>
<accession>A0A368JIP6</accession>
<evidence type="ECO:0000313" key="2">
    <source>
        <dbReference type="Proteomes" id="UP000253383"/>
    </source>
</evidence>
<dbReference type="Pfam" id="PF11171">
    <property type="entry name" value="DUF2958"/>
    <property type="match status" value="1"/>
</dbReference>
<comment type="caution">
    <text evidence="1">The sequence shown here is derived from an EMBL/GenBank/DDBJ whole genome shotgun (WGS) entry which is preliminary data.</text>
</comment>
<dbReference type="RefSeq" id="WP_114407961.1">
    <property type="nucleotide sequence ID" value="NZ_QOWE01000018.1"/>
</dbReference>
<dbReference type="AlphaFoldDB" id="A0A368JIP6"/>
<dbReference type="InterPro" id="IPR021341">
    <property type="entry name" value="DUF2958"/>
</dbReference>